<dbReference type="EMBL" id="BAABGZ010000006">
    <property type="protein sequence ID" value="GAA4346887.1"/>
    <property type="molecule type" value="Genomic_DNA"/>
</dbReference>
<evidence type="ECO:0000313" key="3">
    <source>
        <dbReference type="Proteomes" id="UP001501153"/>
    </source>
</evidence>
<evidence type="ECO:0000256" key="1">
    <source>
        <dbReference type="SAM" id="SignalP"/>
    </source>
</evidence>
<dbReference type="Proteomes" id="UP001501153">
    <property type="component" value="Unassembled WGS sequence"/>
</dbReference>
<evidence type="ECO:0008006" key="4">
    <source>
        <dbReference type="Google" id="ProtNLM"/>
    </source>
</evidence>
<gene>
    <name evidence="2" type="ORF">GCM10023185_01540</name>
</gene>
<sequence>MKNQTSRLSLPLALAVLLLGGISASCEKKEQIKDLTQTAGQAGQAEATSEKDYELVYETTKGMVDEKTSLRISKAEGGYLFALIKEPGSQEKVVCSGGQNPGVGFASCVRNYVIANGCCMVTYSASAGWTGNSCPN</sequence>
<comment type="caution">
    <text evidence="2">The sequence shown here is derived from an EMBL/GenBank/DDBJ whole genome shotgun (WGS) entry which is preliminary data.</text>
</comment>
<protein>
    <recommendedName>
        <fullName evidence="4">Lipoprotein</fullName>
    </recommendedName>
</protein>
<dbReference type="RefSeq" id="WP_345232884.1">
    <property type="nucleotide sequence ID" value="NZ_BAABGZ010000006.1"/>
</dbReference>
<feature type="chain" id="PRO_5045905900" description="Lipoprotein" evidence="1">
    <location>
        <begin position="25"/>
        <end position="136"/>
    </location>
</feature>
<keyword evidence="1" id="KW-0732">Signal</keyword>
<feature type="signal peptide" evidence="1">
    <location>
        <begin position="1"/>
        <end position="24"/>
    </location>
</feature>
<accession>A0ABP8HXH0</accession>
<name>A0ABP8HXH0_9BACT</name>
<keyword evidence="3" id="KW-1185">Reference proteome</keyword>
<evidence type="ECO:0000313" key="2">
    <source>
        <dbReference type="EMBL" id="GAA4346887.1"/>
    </source>
</evidence>
<proteinExistence type="predicted"/>
<organism evidence="2 3">
    <name type="scientific">Hymenobacter saemangeumensis</name>
    <dbReference type="NCBI Taxonomy" id="1084522"/>
    <lineage>
        <taxon>Bacteria</taxon>
        <taxon>Pseudomonadati</taxon>
        <taxon>Bacteroidota</taxon>
        <taxon>Cytophagia</taxon>
        <taxon>Cytophagales</taxon>
        <taxon>Hymenobacteraceae</taxon>
        <taxon>Hymenobacter</taxon>
    </lineage>
</organism>
<reference evidence="3" key="1">
    <citation type="journal article" date="2019" name="Int. J. Syst. Evol. Microbiol.">
        <title>The Global Catalogue of Microorganisms (GCM) 10K type strain sequencing project: providing services to taxonomists for standard genome sequencing and annotation.</title>
        <authorList>
            <consortium name="The Broad Institute Genomics Platform"/>
            <consortium name="The Broad Institute Genome Sequencing Center for Infectious Disease"/>
            <person name="Wu L."/>
            <person name="Ma J."/>
        </authorList>
    </citation>
    <scope>NUCLEOTIDE SEQUENCE [LARGE SCALE GENOMIC DNA]</scope>
    <source>
        <strain evidence="3">JCM 17923</strain>
    </source>
</reference>